<evidence type="ECO:0000256" key="2">
    <source>
        <dbReference type="ARBA" id="ARBA00007617"/>
    </source>
</evidence>
<sequence>MQVVRYLPLINFNVQTDLGRLVQNMVQEFCKAPMFIQPDASQQRAVPTVPQYQHFMPQPTPTQQQLPPLQHPVPSHNPLQQHQTPPHSHQPTPPHHSSPHMTPPHPSMALPHSSMTTPHSSMATATPPNQYTPQMPAPHPPSSASSYPLTSTVPVATSSASSSARVAPVNGLDVEPNIPVPGMLGIRGLNDGHHYNMPAIPPSFNDLFKDYTKEQLQDLIEDDDKLDVIFRNVPQLSKMHIDRTELYQSCEEIAKLNLSYQPEIERLRREVEETVKFRNDLKNNFDMKCLQQQSLNEQCSLSHLMDNMRVSAADAEHQSDDLAERFLQDKVTLDEFLKLFSEQRKLLHIRKVKEEKLSQLIEGQGRY</sequence>
<evidence type="ECO:0000256" key="7">
    <source>
        <dbReference type="PROSITE-ProRule" id="PRU00646"/>
    </source>
</evidence>
<evidence type="ECO:0000313" key="11">
    <source>
        <dbReference type="Proteomes" id="UP000007110"/>
    </source>
</evidence>
<dbReference type="EnsemblMetazoa" id="XM_030980276">
    <property type="protein sequence ID" value="XP_030836136"/>
    <property type="gene ID" value="LOC752237"/>
</dbReference>
<dbReference type="RefSeq" id="XP_030836136.1">
    <property type="nucleotide sequence ID" value="XM_030980276.1"/>
</dbReference>
<dbReference type="InterPro" id="IPR029012">
    <property type="entry name" value="Helix_hairpin_bin_sf"/>
</dbReference>
<evidence type="ECO:0000256" key="6">
    <source>
        <dbReference type="ARBA" id="ARBA00025010"/>
    </source>
</evidence>
<keyword evidence="4" id="KW-0967">Endosome</keyword>
<feature type="compositionally biased region" description="Low complexity" evidence="8">
    <location>
        <begin position="80"/>
        <end position="90"/>
    </location>
</feature>
<dbReference type="PANTHER" id="PTHR13678:SF2">
    <property type="entry name" value="VACUOLAR PROTEIN SORTING-ASSOCIATED PROTEIN 37A"/>
    <property type="match status" value="1"/>
</dbReference>
<keyword evidence="5 7" id="KW-0653">Protein transport</keyword>
<comment type="function">
    <text evidence="6">Component of the ESCRT-I complex, a regulator of vesicular trafficking process. Required for the sorting of endocytic ubiquitinated cargos into multivesicular bodies. May be involved in cell growth and differentiation.</text>
</comment>
<accession>A0A7M7NGR0</accession>
<name>A0A7M7NGR0_STRPU</name>
<dbReference type="InterPro" id="IPR009851">
    <property type="entry name" value="Mod_r"/>
</dbReference>
<dbReference type="Pfam" id="PF07200">
    <property type="entry name" value="Mod_r"/>
    <property type="match status" value="1"/>
</dbReference>
<comment type="subcellular location">
    <subcellularLocation>
        <location evidence="1">Late endosome membrane</location>
        <topology evidence="1">Peripheral membrane protein</topology>
    </subcellularLocation>
</comment>
<proteinExistence type="inferred from homology"/>
<dbReference type="Proteomes" id="UP000007110">
    <property type="component" value="Unassembled WGS sequence"/>
</dbReference>
<keyword evidence="11" id="KW-1185">Reference proteome</keyword>
<feature type="compositionally biased region" description="Pro residues" evidence="8">
    <location>
        <begin position="91"/>
        <end position="106"/>
    </location>
</feature>
<dbReference type="OMA" id="ANNFTMH"/>
<keyword evidence="3 7" id="KW-0813">Transport</keyword>
<dbReference type="PANTHER" id="PTHR13678">
    <property type="entry name" value="VACUOLAR PROTEIN SORTING-ASSOCIATED PROTEIN 37"/>
    <property type="match status" value="1"/>
</dbReference>
<evidence type="ECO:0000313" key="10">
    <source>
        <dbReference type="EnsemblMetazoa" id="XP_030836136"/>
    </source>
</evidence>
<dbReference type="Gene3D" id="1.10.287.660">
    <property type="entry name" value="Helix hairpin bin"/>
    <property type="match status" value="1"/>
</dbReference>
<protein>
    <recommendedName>
        <fullName evidence="9">VPS37 C-terminal domain-containing protein</fullName>
    </recommendedName>
</protein>
<comment type="similarity">
    <text evidence="2">Belongs to the VPS37 family.</text>
</comment>
<dbReference type="GO" id="GO:0031902">
    <property type="term" value="C:late endosome membrane"/>
    <property type="evidence" value="ECO:0007669"/>
    <property type="project" value="UniProtKB-SubCell"/>
</dbReference>
<dbReference type="GO" id="GO:0000813">
    <property type="term" value="C:ESCRT I complex"/>
    <property type="evidence" value="ECO:0007669"/>
    <property type="project" value="UniProtKB-ARBA"/>
</dbReference>
<evidence type="ECO:0000256" key="3">
    <source>
        <dbReference type="ARBA" id="ARBA00022448"/>
    </source>
</evidence>
<dbReference type="SUPFAM" id="SSF140111">
    <property type="entry name" value="Endosomal sorting complex assembly domain"/>
    <property type="match status" value="1"/>
</dbReference>
<dbReference type="AlphaFoldDB" id="A0A7M7NGR0"/>
<evidence type="ECO:0000256" key="1">
    <source>
        <dbReference type="ARBA" id="ARBA00004633"/>
    </source>
</evidence>
<feature type="domain" description="VPS37 C-terminal" evidence="9">
    <location>
        <begin position="282"/>
        <end position="367"/>
    </location>
</feature>
<evidence type="ECO:0000256" key="4">
    <source>
        <dbReference type="ARBA" id="ARBA00022753"/>
    </source>
</evidence>
<evidence type="ECO:0000256" key="5">
    <source>
        <dbReference type="ARBA" id="ARBA00022927"/>
    </source>
</evidence>
<feature type="region of interest" description="Disordered" evidence="8">
    <location>
        <begin position="53"/>
        <end position="150"/>
    </location>
</feature>
<evidence type="ECO:0000256" key="8">
    <source>
        <dbReference type="SAM" id="MobiDB-lite"/>
    </source>
</evidence>
<dbReference type="GeneID" id="752237"/>
<dbReference type="GO" id="GO:0015031">
    <property type="term" value="P:protein transport"/>
    <property type="evidence" value="ECO:0007669"/>
    <property type="project" value="UniProtKB-UniRule"/>
</dbReference>
<reference evidence="11" key="1">
    <citation type="submission" date="2015-02" db="EMBL/GenBank/DDBJ databases">
        <title>Genome sequencing for Strongylocentrotus purpuratus.</title>
        <authorList>
            <person name="Murali S."/>
            <person name="Liu Y."/>
            <person name="Vee V."/>
            <person name="English A."/>
            <person name="Wang M."/>
            <person name="Skinner E."/>
            <person name="Han Y."/>
            <person name="Muzny D.M."/>
            <person name="Worley K.C."/>
            <person name="Gibbs R.A."/>
        </authorList>
    </citation>
    <scope>NUCLEOTIDE SEQUENCE</scope>
</reference>
<dbReference type="InterPro" id="IPR037202">
    <property type="entry name" value="ESCRT_assembly_dom"/>
</dbReference>
<reference evidence="10" key="2">
    <citation type="submission" date="2021-01" db="UniProtKB">
        <authorList>
            <consortium name="EnsemblMetazoa"/>
        </authorList>
    </citation>
    <scope>IDENTIFICATION</scope>
</reference>
<evidence type="ECO:0000259" key="9">
    <source>
        <dbReference type="PROSITE" id="PS51314"/>
    </source>
</evidence>
<dbReference type="CTD" id="137492"/>
<feature type="compositionally biased region" description="Polar residues" evidence="8">
    <location>
        <begin position="113"/>
        <end position="133"/>
    </location>
</feature>
<dbReference type="PROSITE" id="PS51314">
    <property type="entry name" value="VPS37_C"/>
    <property type="match status" value="1"/>
</dbReference>
<organism evidence="10 11">
    <name type="scientific">Strongylocentrotus purpuratus</name>
    <name type="common">Purple sea urchin</name>
    <dbReference type="NCBI Taxonomy" id="7668"/>
    <lineage>
        <taxon>Eukaryota</taxon>
        <taxon>Metazoa</taxon>
        <taxon>Echinodermata</taxon>
        <taxon>Eleutherozoa</taxon>
        <taxon>Echinozoa</taxon>
        <taxon>Echinoidea</taxon>
        <taxon>Euechinoidea</taxon>
        <taxon>Echinacea</taxon>
        <taxon>Camarodonta</taxon>
        <taxon>Echinidea</taxon>
        <taxon>Strongylocentrotidae</taxon>
        <taxon>Strongylocentrotus</taxon>
    </lineage>
</organism>